<evidence type="ECO:0000313" key="1">
    <source>
        <dbReference type="EMBL" id="KAJ4969445.1"/>
    </source>
</evidence>
<dbReference type="OrthoDB" id="3797628at2759"/>
<reference evidence="1" key="1">
    <citation type="journal article" date="2023" name="Plant J.">
        <title>The genome of the king protea, Protea cynaroides.</title>
        <authorList>
            <person name="Chang J."/>
            <person name="Duong T.A."/>
            <person name="Schoeman C."/>
            <person name="Ma X."/>
            <person name="Roodt D."/>
            <person name="Barker N."/>
            <person name="Li Z."/>
            <person name="Van de Peer Y."/>
            <person name="Mizrachi E."/>
        </authorList>
    </citation>
    <scope>NUCLEOTIDE SEQUENCE</scope>
    <source>
        <tissue evidence="1">Young leaves</tissue>
    </source>
</reference>
<keyword evidence="2" id="KW-1185">Reference proteome</keyword>
<evidence type="ECO:0000313" key="2">
    <source>
        <dbReference type="Proteomes" id="UP001141806"/>
    </source>
</evidence>
<gene>
    <name evidence="1" type="ORF">NE237_016146</name>
</gene>
<dbReference type="AlphaFoldDB" id="A0A9Q0QRL4"/>
<comment type="caution">
    <text evidence="1">The sequence shown here is derived from an EMBL/GenBank/DDBJ whole genome shotgun (WGS) entry which is preliminary data.</text>
</comment>
<name>A0A9Q0QRL4_9MAGN</name>
<dbReference type="Proteomes" id="UP001141806">
    <property type="component" value="Unassembled WGS sequence"/>
</dbReference>
<proteinExistence type="predicted"/>
<organism evidence="1 2">
    <name type="scientific">Protea cynaroides</name>
    <dbReference type="NCBI Taxonomy" id="273540"/>
    <lineage>
        <taxon>Eukaryota</taxon>
        <taxon>Viridiplantae</taxon>
        <taxon>Streptophyta</taxon>
        <taxon>Embryophyta</taxon>
        <taxon>Tracheophyta</taxon>
        <taxon>Spermatophyta</taxon>
        <taxon>Magnoliopsida</taxon>
        <taxon>Proteales</taxon>
        <taxon>Proteaceae</taxon>
        <taxon>Protea</taxon>
    </lineage>
</organism>
<dbReference type="EMBL" id="JAMYWD010000006">
    <property type="protein sequence ID" value="KAJ4969445.1"/>
    <property type="molecule type" value="Genomic_DNA"/>
</dbReference>
<accession>A0A9Q0QRL4</accession>
<protein>
    <submittedName>
        <fullName evidence="1">Uncharacterized protein</fullName>
    </submittedName>
</protein>
<sequence length="299" mass="30523">MFDWSDWKRHIEQSSTRWQSRPAVCSISSSPDFGKPLSSSFPGSFRVNLKCATCGGLEWVPQITQPAFASNLFGSAQLFGGSSQPASGDFKLSPFGGATSSPTFAPTIASTNGTASALSCVSASRTVKSPTFGQSSTPAFGSSGAPCFRLSSSPAAFSPVKSNPFGPSLSHYQAQSSPLGTLRINLKCATCGGLELVPQITQPAVGGSIPFGSTQAFGGSKPTFGRTHSPEFGGATSNPTFGSTTTSTYGSTGTALILSSTSTSGVVNNTIFGPPSTPASGSSSASSFSISCQEHSIWT</sequence>